<dbReference type="RefSeq" id="WP_186957313.1">
    <property type="nucleotide sequence ID" value="NZ_JACOFX010000045.1"/>
</dbReference>
<evidence type="ECO:0000313" key="1">
    <source>
        <dbReference type="EMBL" id="MBC3911611.1"/>
    </source>
</evidence>
<gene>
    <name evidence="1" type="ORF">H8L47_29015</name>
</gene>
<dbReference type="Proteomes" id="UP000646911">
    <property type="component" value="Unassembled WGS sequence"/>
</dbReference>
<proteinExistence type="predicted"/>
<evidence type="ECO:0000313" key="2">
    <source>
        <dbReference type="Proteomes" id="UP000646911"/>
    </source>
</evidence>
<dbReference type="EMBL" id="JACOFX010000045">
    <property type="protein sequence ID" value="MBC3911611.1"/>
    <property type="molecule type" value="Genomic_DNA"/>
</dbReference>
<evidence type="ECO:0008006" key="3">
    <source>
        <dbReference type="Google" id="ProtNLM"/>
    </source>
</evidence>
<comment type="caution">
    <text evidence="1">The sequence shown here is derived from an EMBL/GenBank/DDBJ whole genome shotgun (WGS) entry which is preliminary data.</text>
</comment>
<name>A0ABR6ZJP6_9BURK</name>
<sequence length="90" mass="9660">MKKILILCALIVGCQSVSPVVSIGKDTYMVGANSRGGFTSDAEVTALSVRRAAEWCEAQGKQMELTNSTNSGTQGWTPQQSQVMFKCISK</sequence>
<organism evidence="1 2">
    <name type="scientific">Undibacterium umbellatum</name>
    <dbReference type="NCBI Taxonomy" id="2762300"/>
    <lineage>
        <taxon>Bacteria</taxon>
        <taxon>Pseudomonadati</taxon>
        <taxon>Pseudomonadota</taxon>
        <taxon>Betaproteobacteria</taxon>
        <taxon>Burkholderiales</taxon>
        <taxon>Oxalobacteraceae</taxon>
        <taxon>Undibacterium</taxon>
    </lineage>
</organism>
<accession>A0ABR6ZJP6</accession>
<protein>
    <recommendedName>
        <fullName evidence="3">Lipoprotein</fullName>
    </recommendedName>
</protein>
<keyword evidence="2" id="KW-1185">Reference proteome</keyword>
<reference evidence="1 2" key="1">
    <citation type="submission" date="2020-08" db="EMBL/GenBank/DDBJ databases">
        <title>Novel species isolated from subtropical streams in China.</title>
        <authorList>
            <person name="Lu H."/>
        </authorList>
    </citation>
    <scope>NUCLEOTIDE SEQUENCE [LARGE SCALE GENOMIC DNA]</scope>
    <source>
        <strain evidence="1 2">NL8W</strain>
    </source>
</reference>